<keyword evidence="3" id="KW-1185">Reference proteome</keyword>
<dbReference type="SUPFAM" id="SSF50969">
    <property type="entry name" value="YVTN repeat-like/Quinoprotein amine dehydrogenase"/>
    <property type="match status" value="1"/>
</dbReference>
<dbReference type="PANTHER" id="PTHR47197:SF3">
    <property type="entry name" value="DIHYDRO-HEME D1 DEHYDROGENASE"/>
    <property type="match status" value="1"/>
</dbReference>
<organism evidence="2 3">
    <name type="scientific">Aromatoleum tolulyticum</name>
    <dbReference type="NCBI Taxonomy" id="34027"/>
    <lineage>
        <taxon>Bacteria</taxon>
        <taxon>Pseudomonadati</taxon>
        <taxon>Pseudomonadota</taxon>
        <taxon>Betaproteobacteria</taxon>
        <taxon>Rhodocyclales</taxon>
        <taxon>Rhodocyclaceae</taxon>
        <taxon>Aromatoleum</taxon>
    </lineage>
</organism>
<feature type="signal peptide" evidence="1">
    <location>
        <begin position="1"/>
        <end position="27"/>
    </location>
</feature>
<dbReference type="Proteomes" id="UP000186819">
    <property type="component" value="Unassembled WGS sequence"/>
</dbReference>
<accession>A0A1N6R537</accession>
<gene>
    <name evidence="2" type="ORF">SAMN05421829_10392</name>
</gene>
<evidence type="ECO:0000313" key="3">
    <source>
        <dbReference type="Proteomes" id="UP000186819"/>
    </source>
</evidence>
<dbReference type="EMBL" id="FTMD01000003">
    <property type="protein sequence ID" value="SIQ23933.1"/>
    <property type="molecule type" value="Genomic_DNA"/>
</dbReference>
<dbReference type="InterPro" id="IPR051200">
    <property type="entry name" value="Host-pathogen_enzymatic-act"/>
</dbReference>
<dbReference type="InterPro" id="IPR015943">
    <property type="entry name" value="WD40/YVTN_repeat-like_dom_sf"/>
</dbReference>
<dbReference type="OrthoDB" id="5345984at2"/>
<feature type="chain" id="PRO_5012207378" evidence="1">
    <location>
        <begin position="28"/>
        <end position="365"/>
    </location>
</feature>
<dbReference type="RefSeq" id="WP_076601105.1">
    <property type="nucleotide sequence ID" value="NZ_FTMD01000003.1"/>
</dbReference>
<reference evidence="3" key="1">
    <citation type="submission" date="2017-01" db="EMBL/GenBank/DDBJ databases">
        <authorList>
            <person name="Varghese N."/>
            <person name="Submissions S."/>
        </authorList>
    </citation>
    <scope>NUCLEOTIDE SEQUENCE [LARGE SCALE GENOMIC DNA]</scope>
    <source>
        <strain evidence="3">ATCC 51758</strain>
    </source>
</reference>
<proteinExistence type="predicted"/>
<evidence type="ECO:0000256" key="1">
    <source>
        <dbReference type="SAM" id="SignalP"/>
    </source>
</evidence>
<evidence type="ECO:0000313" key="2">
    <source>
        <dbReference type="EMBL" id="SIQ23933.1"/>
    </source>
</evidence>
<dbReference type="InterPro" id="IPR023879">
    <property type="entry name" value="QH-AmDH_bsu"/>
</dbReference>
<dbReference type="NCBIfam" id="TIGR03907">
    <property type="entry name" value="QH_beta"/>
    <property type="match status" value="1"/>
</dbReference>
<dbReference type="InterPro" id="IPR011044">
    <property type="entry name" value="Quino_amine_DH_bsu"/>
</dbReference>
<protein>
    <submittedName>
        <fullName evidence="2">Quinohemoprotein amine dehydrogenase, beta subunit</fullName>
    </submittedName>
</protein>
<dbReference type="PANTHER" id="PTHR47197">
    <property type="entry name" value="PROTEIN NIRF"/>
    <property type="match status" value="1"/>
</dbReference>
<dbReference type="STRING" id="34027.SAMN05421829_10392"/>
<keyword evidence="1" id="KW-0732">Signal</keyword>
<dbReference type="Gene3D" id="2.130.10.10">
    <property type="entry name" value="YVTN repeat-like/Quinoprotein amine dehydrogenase"/>
    <property type="match status" value="1"/>
</dbReference>
<sequence>MRMLSIKKAPMVIVALCCAAASLPALAAEYLLTVTRPNNLHIVDPAKRAIVRTINLPGDGIPGAIAVPKDGKTAYVLTNRMESVVGVDLDSGKPVFRADFSTPQRRVKGFFAVAVSEDGKELYVHQAPVQLGRSEYKVEDTYIAVFDTADGMSAKPRRTFPAPRRISLMAATGKPDHLIALGWDMYLFNTKTGKLEQTFPVRHWNRPGIGEPDVLAMWGTFEQARALSTPYFVAKTDVPPDSPEAFKAGIAVFDLDSETLKVKEFENATTAMFSSVVSPVARNEAFLVMNQLTKVDTDTGKLLKRKDLDQTYYAINISGDGKEIYVGGALDKIAIYDADSFEKKGEIQMPGGADQSIGWMRVVKR</sequence>
<name>A0A1N6R537_9RHOO</name>
<dbReference type="AlphaFoldDB" id="A0A1N6R537"/>